<feature type="non-terminal residue" evidence="2">
    <location>
        <position position="403"/>
    </location>
</feature>
<dbReference type="AlphaFoldDB" id="A0A1Y3ASA4"/>
<organism evidence="2 3">
    <name type="scientific">Euroglyphus maynei</name>
    <name type="common">Mayne's house dust mite</name>
    <dbReference type="NCBI Taxonomy" id="6958"/>
    <lineage>
        <taxon>Eukaryota</taxon>
        <taxon>Metazoa</taxon>
        <taxon>Ecdysozoa</taxon>
        <taxon>Arthropoda</taxon>
        <taxon>Chelicerata</taxon>
        <taxon>Arachnida</taxon>
        <taxon>Acari</taxon>
        <taxon>Acariformes</taxon>
        <taxon>Sarcoptiformes</taxon>
        <taxon>Astigmata</taxon>
        <taxon>Psoroptidia</taxon>
        <taxon>Analgoidea</taxon>
        <taxon>Pyroglyphidae</taxon>
        <taxon>Pyroglyphinae</taxon>
        <taxon>Euroglyphus</taxon>
    </lineage>
</organism>
<reference evidence="2 3" key="1">
    <citation type="submission" date="2017-03" db="EMBL/GenBank/DDBJ databases">
        <title>Genome Survey of Euroglyphus maynei.</title>
        <authorList>
            <person name="Arlian L.G."/>
            <person name="Morgan M.S."/>
            <person name="Rider S.D."/>
        </authorList>
    </citation>
    <scope>NUCLEOTIDE SEQUENCE [LARGE SCALE GENOMIC DNA]</scope>
    <source>
        <strain evidence="2">Arlian Lab</strain>
        <tissue evidence="2">Whole body</tissue>
    </source>
</reference>
<gene>
    <name evidence="2" type="ORF">BLA29_006763</name>
</gene>
<evidence type="ECO:0000313" key="2">
    <source>
        <dbReference type="EMBL" id="OTF70533.1"/>
    </source>
</evidence>
<feature type="region of interest" description="Disordered" evidence="1">
    <location>
        <begin position="314"/>
        <end position="338"/>
    </location>
</feature>
<dbReference type="EMBL" id="MUJZ01065290">
    <property type="protein sequence ID" value="OTF70533.1"/>
    <property type="molecule type" value="Genomic_DNA"/>
</dbReference>
<accession>A0A1Y3ASA4</accession>
<evidence type="ECO:0000313" key="3">
    <source>
        <dbReference type="Proteomes" id="UP000194236"/>
    </source>
</evidence>
<feature type="compositionally biased region" description="Pro residues" evidence="1">
    <location>
        <begin position="319"/>
        <end position="330"/>
    </location>
</feature>
<dbReference type="Proteomes" id="UP000194236">
    <property type="component" value="Unassembled WGS sequence"/>
</dbReference>
<evidence type="ECO:0000256" key="1">
    <source>
        <dbReference type="SAM" id="MobiDB-lite"/>
    </source>
</evidence>
<comment type="caution">
    <text evidence="2">The sequence shown here is derived from an EMBL/GenBank/DDBJ whole genome shotgun (WGS) entry which is preliminary data.</text>
</comment>
<sequence length="403" mass="45198">NRLKSPTKSIVSDVKKINVPPSSSSIQPTVLPAPNVFSQPEVLFNNVSTYGNDGNNQTNGFSMDRDYRREFDTFMNDARNRLNAGMISTADHEILVREAEREFFQLQQQQQPQPLPIVPQHNLQYDSSQIVSAPPPPATAAVQNQSFLEPPYGSSALFINKQFCRFFYLDAITGIVPFKAHADTPFDQLVKTDPLFLEPKQVYFSGHPTKVIIDPGTSSEQSFCLNFNNPTPYLFHLSGVPHPQRIMLGLPDRELIVNDRPYKAQFGGAPVPIYFESDLQTHLFLLSDSKPFLQVSDEPRYDLWNRLVEEAKAKMPRQQLPPPQQQPPPTTTTHLPFNYGPSINMHQQASNTIVPTTVPTSTISYYPQSIQPTSVSTQIVAELLPQSTTTTQVPFQQQPTSAS</sequence>
<name>A0A1Y3ASA4_EURMA</name>
<protein>
    <submittedName>
        <fullName evidence="2">Uncharacterized protein</fullName>
    </submittedName>
</protein>
<proteinExistence type="predicted"/>
<feature type="non-terminal residue" evidence="2">
    <location>
        <position position="1"/>
    </location>
</feature>
<dbReference type="OrthoDB" id="6516309at2759"/>
<keyword evidence="3" id="KW-1185">Reference proteome</keyword>